<feature type="domain" description="Sulfotransferase" evidence="3">
    <location>
        <begin position="84"/>
        <end position="286"/>
    </location>
</feature>
<dbReference type="VEuPathDB" id="VectorBase:GPPI045397"/>
<organism evidence="4 5">
    <name type="scientific">Glossina palpalis gambiensis</name>
    <dbReference type="NCBI Taxonomy" id="67801"/>
    <lineage>
        <taxon>Eukaryota</taxon>
        <taxon>Metazoa</taxon>
        <taxon>Ecdysozoa</taxon>
        <taxon>Arthropoda</taxon>
        <taxon>Hexapoda</taxon>
        <taxon>Insecta</taxon>
        <taxon>Pterygota</taxon>
        <taxon>Neoptera</taxon>
        <taxon>Endopterygota</taxon>
        <taxon>Diptera</taxon>
        <taxon>Brachycera</taxon>
        <taxon>Muscomorpha</taxon>
        <taxon>Hippoboscoidea</taxon>
        <taxon>Glossinidae</taxon>
        <taxon>Glossina</taxon>
    </lineage>
</organism>
<reference evidence="4" key="2">
    <citation type="submission" date="2020-05" db="UniProtKB">
        <authorList>
            <consortium name="EnsemblMetazoa"/>
        </authorList>
    </citation>
    <scope>IDENTIFICATION</scope>
    <source>
        <strain evidence="4">IAEA</strain>
    </source>
</reference>
<dbReference type="Pfam" id="PF00685">
    <property type="entry name" value="Sulfotransfer_1"/>
    <property type="match status" value="2"/>
</dbReference>
<dbReference type="InterPro" id="IPR027417">
    <property type="entry name" value="P-loop_NTPase"/>
</dbReference>
<evidence type="ECO:0000259" key="3">
    <source>
        <dbReference type="Pfam" id="PF00685"/>
    </source>
</evidence>
<dbReference type="AlphaFoldDB" id="A0A1B0BZV5"/>
<evidence type="ECO:0000313" key="4">
    <source>
        <dbReference type="EnsemblMetazoa" id="GPPI045397-PA"/>
    </source>
</evidence>
<name>A0A1B0BZV5_9MUSC</name>
<feature type="domain" description="Sulfotransferase" evidence="3">
    <location>
        <begin position="394"/>
        <end position="596"/>
    </location>
</feature>
<dbReference type="EnsemblMetazoa" id="GPPI045397-RA">
    <property type="protein sequence ID" value="GPPI045397-PA"/>
    <property type="gene ID" value="GPPI045397"/>
</dbReference>
<dbReference type="Proteomes" id="UP000092460">
    <property type="component" value="Unassembled WGS sequence"/>
</dbReference>
<dbReference type="InterPro" id="IPR000863">
    <property type="entry name" value="Sulfotransferase_dom"/>
</dbReference>
<protein>
    <recommendedName>
        <fullName evidence="3">Sulfotransferase domain-containing protein</fullName>
    </recommendedName>
</protein>
<keyword evidence="5" id="KW-1185">Reference proteome</keyword>
<comment type="similarity">
    <text evidence="1">Belongs to the sulfotransferase 1 family.</text>
</comment>
<dbReference type="EMBL" id="JXJN01023303">
    <property type="status" value="NOT_ANNOTATED_CDS"/>
    <property type="molecule type" value="Genomic_DNA"/>
</dbReference>
<accession>A0A1B0BZV5</accession>
<evidence type="ECO:0000313" key="5">
    <source>
        <dbReference type="Proteomes" id="UP000092460"/>
    </source>
</evidence>
<dbReference type="GO" id="GO:0008146">
    <property type="term" value="F:sulfotransferase activity"/>
    <property type="evidence" value="ECO:0007669"/>
    <property type="project" value="InterPro"/>
</dbReference>
<reference evidence="5" key="1">
    <citation type="submission" date="2015-01" db="EMBL/GenBank/DDBJ databases">
        <authorList>
            <person name="Aksoy S."/>
            <person name="Warren W."/>
            <person name="Wilson R.K."/>
        </authorList>
    </citation>
    <scope>NUCLEOTIDE SEQUENCE [LARGE SCALE GENOMIC DNA]</scope>
    <source>
        <strain evidence="5">IAEA</strain>
    </source>
</reference>
<dbReference type="PANTHER" id="PTHR11783">
    <property type="entry name" value="SULFOTRANSFERASE SULT"/>
    <property type="match status" value="1"/>
</dbReference>
<dbReference type="Gene3D" id="3.40.50.300">
    <property type="entry name" value="P-loop containing nucleotide triphosphate hydrolases"/>
    <property type="match status" value="2"/>
</dbReference>
<dbReference type="STRING" id="67801.A0A1B0BZV5"/>
<proteinExistence type="inferred from homology"/>
<keyword evidence="2" id="KW-0808">Transferase</keyword>
<sequence length="612" mass="71830">MSANTAMMPNSCFCAERIPFDQIEKLSITGGYSRFYCTEKPLVPITDNWRKRFCSLADTFKPVLDRVYNFAVRPDDVYIVTITSLPNDTINEANRLQSPRLLKSHLPAMFLPREIWTKKPKIIYVFRNPKDAAVSYFHHWCGMVGYKGTKEDFVQSYINGHVNFNPFWPHILDFWQMRHDSQVFFTSYERMKNDLASVIKDVCHFLDVRINDAQLGRLVNHLSFEKMQNNPSCNHAKEFESLRNAAGRELEQFCFLRRGIVGSHRDELSSNLICEFDEWIDSNLREYNLSIEDFINYSNSAATLNSKLLRDMHSRLKMPNSCFCAERIPFDQIEKLSITGGYSRFYCTEKPLVPITDNWRKRFCSLADTFKPVLDRVYNFAVRPDDVYIVTITSLPNDTINEANRLQSPRLLKSHLPAMFLPREIWTKKPKIIYVFRNPKDAAVSYFHHWCGMVGYKGTKEDFVQSYINGHVNFNPFWPHILDFWQMRHDSQVFFTSYERMKNDLASVIKDVCHFLDVRINEAQLGRLVNHLSFEKMQNNPSCNHAKEFESLRNAAGRELEQFCFLRRGIVGSHRDELSSNLICEFDEWIDSNLREYNLSIEDFINYSKYSS</sequence>
<dbReference type="SUPFAM" id="SSF52540">
    <property type="entry name" value="P-loop containing nucleoside triphosphate hydrolases"/>
    <property type="match status" value="2"/>
</dbReference>
<evidence type="ECO:0000256" key="2">
    <source>
        <dbReference type="ARBA" id="ARBA00022679"/>
    </source>
</evidence>
<evidence type="ECO:0000256" key="1">
    <source>
        <dbReference type="ARBA" id="ARBA00005771"/>
    </source>
</evidence>